<name>A0A5S5BG41_STUST</name>
<organism evidence="2 3">
    <name type="scientific">Stutzerimonas stutzeri</name>
    <name type="common">Pseudomonas stutzeri</name>
    <dbReference type="NCBI Taxonomy" id="316"/>
    <lineage>
        <taxon>Bacteria</taxon>
        <taxon>Pseudomonadati</taxon>
        <taxon>Pseudomonadota</taxon>
        <taxon>Gammaproteobacteria</taxon>
        <taxon>Pseudomonadales</taxon>
        <taxon>Pseudomonadaceae</taxon>
        <taxon>Stutzerimonas</taxon>
    </lineage>
</organism>
<keyword evidence="1" id="KW-0472">Membrane</keyword>
<dbReference type="NCBIfam" id="TIGR02230">
    <property type="entry name" value="ATPase_gene1"/>
    <property type="match status" value="1"/>
</dbReference>
<keyword evidence="1" id="KW-0812">Transmembrane</keyword>
<reference evidence="2 3" key="1">
    <citation type="submission" date="2019-07" db="EMBL/GenBank/DDBJ databases">
        <title>Deep subsurface shale carbon reservoir microbial communities from Ohio and West Virginia, USA.</title>
        <authorList>
            <person name="Wrighton K."/>
        </authorList>
    </citation>
    <scope>NUCLEOTIDE SEQUENCE [LARGE SCALE GENOMIC DNA]</scope>
    <source>
        <strain evidence="2 3">NP_8Ht</strain>
    </source>
</reference>
<sequence>MKDQREALREATRRAVERAEQAERDPEPSLARRLAQIGVLGWAIVLPLLLGLFIGRWVDRLLGTGVTFAAALLCLGAALGLWSAWRWMHRQ</sequence>
<dbReference type="AlphaFoldDB" id="A0A5S5BG41"/>
<accession>A0A5S5BG41</accession>
<protein>
    <submittedName>
        <fullName evidence="2">ATP synthase protein I</fullName>
    </submittedName>
</protein>
<dbReference type="InterPro" id="IPR032820">
    <property type="entry name" value="ATPase_put"/>
</dbReference>
<comment type="caution">
    <text evidence="2">The sequence shown here is derived from an EMBL/GenBank/DDBJ whole genome shotgun (WGS) entry which is preliminary data.</text>
</comment>
<gene>
    <name evidence="2" type="ORF">A9A72_122143</name>
</gene>
<evidence type="ECO:0000313" key="2">
    <source>
        <dbReference type="EMBL" id="TYP65020.1"/>
    </source>
</evidence>
<evidence type="ECO:0000313" key="3">
    <source>
        <dbReference type="Proteomes" id="UP000324282"/>
    </source>
</evidence>
<dbReference type="EMBL" id="VNHQ01000012">
    <property type="protein sequence ID" value="TYP65020.1"/>
    <property type="molecule type" value="Genomic_DNA"/>
</dbReference>
<dbReference type="InterPro" id="IPR011744">
    <property type="entry name" value="ATPase_gene1"/>
</dbReference>
<dbReference type="Proteomes" id="UP000324282">
    <property type="component" value="Unassembled WGS sequence"/>
</dbReference>
<dbReference type="Pfam" id="PF09527">
    <property type="entry name" value="ATPase_gene1"/>
    <property type="match status" value="1"/>
</dbReference>
<dbReference type="OrthoDB" id="466056at2"/>
<feature type="transmembrane region" description="Helical" evidence="1">
    <location>
        <begin position="34"/>
        <end position="55"/>
    </location>
</feature>
<feature type="transmembrane region" description="Helical" evidence="1">
    <location>
        <begin position="61"/>
        <end position="85"/>
    </location>
</feature>
<dbReference type="RefSeq" id="WP_102834995.1">
    <property type="nucleotide sequence ID" value="NZ_JAMOIF010000024.1"/>
</dbReference>
<evidence type="ECO:0000256" key="1">
    <source>
        <dbReference type="SAM" id="Phobius"/>
    </source>
</evidence>
<keyword evidence="1" id="KW-1133">Transmembrane helix</keyword>
<proteinExistence type="predicted"/>